<accession>A0A2T0ZYK9</accession>
<organism evidence="1 2">
    <name type="scientific">Tritonibacter scottomollicae</name>
    <name type="common">Epibacterium scottomollicae</name>
    <dbReference type="NCBI Taxonomy" id="483013"/>
    <lineage>
        <taxon>Bacteria</taxon>
        <taxon>Pseudomonadati</taxon>
        <taxon>Pseudomonadota</taxon>
        <taxon>Alphaproteobacteria</taxon>
        <taxon>Rhodobacterales</taxon>
        <taxon>Paracoccaceae</taxon>
        <taxon>Tritonibacter</taxon>
    </lineage>
</organism>
<protein>
    <submittedName>
        <fullName evidence="1">Uncharacterized protein</fullName>
    </submittedName>
</protein>
<proteinExistence type="predicted"/>
<sequence length="209" mass="23559">MVEAIFGLVGVVIGSVLAFAKDGITAWVQRKKDGSYAAIRLICILHEYADHCVEVTQDDGTSHGQPAGRTDDGQEFYVAQAKRPMPPEYPDDIAWRSFPNDLMHRILGFPNKARVTNRYIDGVAKYVAEFPDYSELFEARQEGYAKLGRDALELADQLVKKYQIDMTHEADLGAEWDVRAFFRETIAKIETSRKEQAKREASFSLPPLA</sequence>
<name>A0A2T0ZYK9_TRISK</name>
<dbReference type="Proteomes" id="UP000237718">
    <property type="component" value="Unassembled WGS sequence"/>
</dbReference>
<dbReference type="OrthoDB" id="1250928at2"/>
<reference evidence="1 2" key="1">
    <citation type="submission" date="2018-03" db="EMBL/GenBank/DDBJ databases">
        <title>Genomic Encyclopedia of Archaeal and Bacterial Type Strains, Phase II (KMG-II): from individual species to whole genera.</title>
        <authorList>
            <person name="Goeker M."/>
        </authorList>
    </citation>
    <scope>NUCLEOTIDE SEQUENCE [LARGE SCALE GENOMIC DNA]</scope>
    <source>
        <strain evidence="1 2">DSM 25328</strain>
    </source>
</reference>
<dbReference type="AlphaFoldDB" id="A0A2T0ZYK9"/>
<comment type="caution">
    <text evidence="1">The sequence shown here is derived from an EMBL/GenBank/DDBJ whole genome shotgun (WGS) entry which is preliminary data.</text>
</comment>
<gene>
    <name evidence="1" type="ORF">CLV89_1475</name>
</gene>
<evidence type="ECO:0000313" key="2">
    <source>
        <dbReference type="Proteomes" id="UP000237718"/>
    </source>
</evidence>
<dbReference type="EMBL" id="PVUF01000047">
    <property type="protein sequence ID" value="PRZ41441.1"/>
    <property type="molecule type" value="Genomic_DNA"/>
</dbReference>
<dbReference type="RefSeq" id="WP_106165718.1">
    <property type="nucleotide sequence ID" value="NZ_PVUF01000047.1"/>
</dbReference>
<evidence type="ECO:0000313" key="1">
    <source>
        <dbReference type="EMBL" id="PRZ41441.1"/>
    </source>
</evidence>